<organism evidence="11 12">
    <name type="scientific">Protaetiibacter intestinalis</name>
    <dbReference type="NCBI Taxonomy" id="2419774"/>
    <lineage>
        <taxon>Bacteria</taxon>
        <taxon>Bacillati</taxon>
        <taxon>Actinomycetota</taxon>
        <taxon>Actinomycetes</taxon>
        <taxon>Micrococcales</taxon>
        <taxon>Microbacteriaceae</taxon>
        <taxon>Protaetiibacter</taxon>
    </lineage>
</organism>
<keyword evidence="6 11" id="KW-0067">ATP-binding</keyword>
<dbReference type="InterPro" id="IPR051120">
    <property type="entry name" value="ABC_AA/LPS_Transport"/>
</dbReference>
<dbReference type="PROSITE" id="PS50893">
    <property type="entry name" value="ABC_TRANSPORTER_2"/>
    <property type="match status" value="1"/>
</dbReference>
<evidence type="ECO:0000256" key="5">
    <source>
        <dbReference type="ARBA" id="ARBA00022741"/>
    </source>
</evidence>
<feature type="transmembrane region" description="Helical" evidence="9">
    <location>
        <begin position="283"/>
        <end position="308"/>
    </location>
</feature>
<dbReference type="InterPro" id="IPR043428">
    <property type="entry name" value="LivM-like"/>
</dbReference>
<dbReference type="KEGG" id="lyd:D7I47_11500"/>
<dbReference type="SUPFAM" id="SSF52540">
    <property type="entry name" value="P-loop containing nucleoside triphosphate hydrolases"/>
    <property type="match status" value="1"/>
</dbReference>
<feature type="transmembrane region" description="Helical" evidence="9">
    <location>
        <begin position="89"/>
        <end position="108"/>
    </location>
</feature>
<name>A0A387BCJ2_9MICO</name>
<evidence type="ECO:0000256" key="9">
    <source>
        <dbReference type="SAM" id="Phobius"/>
    </source>
</evidence>
<evidence type="ECO:0000256" key="8">
    <source>
        <dbReference type="ARBA" id="ARBA00023136"/>
    </source>
</evidence>
<keyword evidence="7 9" id="KW-1133">Transmembrane helix</keyword>
<dbReference type="CDD" id="cd06581">
    <property type="entry name" value="TM_PBP1_LivM_like"/>
    <property type="match status" value="1"/>
</dbReference>
<keyword evidence="3" id="KW-1003">Cell membrane</keyword>
<dbReference type="GO" id="GO:0016887">
    <property type="term" value="F:ATP hydrolysis activity"/>
    <property type="evidence" value="ECO:0007669"/>
    <property type="project" value="InterPro"/>
</dbReference>
<evidence type="ECO:0000259" key="10">
    <source>
        <dbReference type="PROSITE" id="PS50893"/>
    </source>
</evidence>
<feature type="transmembrane region" description="Helical" evidence="9">
    <location>
        <begin position="66"/>
        <end position="83"/>
    </location>
</feature>
<evidence type="ECO:0000256" key="6">
    <source>
        <dbReference type="ARBA" id="ARBA00022840"/>
    </source>
</evidence>
<feature type="transmembrane region" description="Helical" evidence="9">
    <location>
        <begin position="247"/>
        <end position="277"/>
    </location>
</feature>
<keyword evidence="5" id="KW-0547">Nucleotide-binding</keyword>
<dbReference type="InterPro" id="IPR003439">
    <property type="entry name" value="ABC_transporter-like_ATP-bd"/>
</dbReference>
<feature type="transmembrane region" description="Helical" evidence="9">
    <location>
        <begin position="115"/>
        <end position="132"/>
    </location>
</feature>
<dbReference type="Pfam" id="PF00005">
    <property type="entry name" value="ABC_tran"/>
    <property type="match status" value="1"/>
</dbReference>
<evidence type="ECO:0000256" key="2">
    <source>
        <dbReference type="ARBA" id="ARBA00022448"/>
    </source>
</evidence>
<dbReference type="PANTHER" id="PTHR45772">
    <property type="entry name" value="CONSERVED COMPONENT OF ABC TRANSPORTER FOR NATURAL AMINO ACIDS-RELATED"/>
    <property type="match status" value="1"/>
</dbReference>
<dbReference type="InterPro" id="IPR027417">
    <property type="entry name" value="P-loop_NTPase"/>
</dbReference>
<evidence type="ECO:0000256" key="4">
    <source>
        <dbReference type="ARBA" id="ARBA00022692"/>
    </source>
</evidence>
<keyword evidence="12" id="KW-1185">Reference proteome</keyword>
<comment type="subcellular location">
    <subcellularLocation>
        <location evidence="1">Cell membrane</location>
        <topology evidence="1">Multi-pass membrane protein</topology>
    </subcellularLocation>
</comment>
<dbReference type="GO" id="GO:0015658">
    <property type="term" value="F:branched-chain amino acid transmembrane transporter activity"/>
    <property type="evidence" value="ECO:0007669"/>
    <property type="project" value="InterPro"/>
</dbReference>
<dbReference type="GO" id="GO:0005886">
    <property type="term" value="C:plasma membrane"/>
    <property type="evidence" value="ECO:0007669"/>
    <property type="project" value="UniProtKB-SubCell"/>
</dbReference>
<dbReference type="GO" id="GO:0005524">
    <property type="term" value="F:ATP binding"/>
    <property type="evidence" value="ECO:0007669"/>
    <property type="project" value="UniProtKB-KW"/>
</dbReference>
<evidence type="ECO:0000256" key="7">
    <source>
        <dbReference type="ARBA" id="ARBA00022989"/>
    </source>
</evidence>
<dbReference type="InterPro" id="IPR001851">
    <property type="entry name" value="ABC_transp_permease"/>
</dbReference>
<dbReference type="OrthoDB" id="9805514at2"/>
<evidence type="ECO:0000313" key="12">
    <source>
        <dbReference type="Proteomes" id="UP000278886"/>
    </source>
</evidence>
<dbReference type="InterPro" id="IPR003593">
    <property type="entry name" value="AAA+_ATPase"/>
</dbReference>
<protein>
    <submittedName>
        <fullName evidence="11">ATP-binding cassette domain-containing protein</fullName>
    </submittedName>
</protein>
<feature type="transmembrane region" description="Helical" evidence="9">
    <location>
        <begin position="163"/>
        <end position="182"/>
    </location>
</feature>
<dbReference type="Gene3D" id="3.40.50.300">
    <property type="entry name" value="P-loop containing nucleotide triphosphate hydrolases"/>
    <property type="match status" value="1"/>
</dbReference>
<dbReference type="AlphaFoldDB" id="A0A387BCJ2"/>
<dbReference type="EMBL" id="CP032630">
    <property type="protein sequence ID" value="AYF98815.1"/>
    <property type="molecule type" value="Genomic_DNA"/>
</dbReference>
<feature type="transmembrane region" description="Helical" evidence="9">
    <location>
        <begin position="138"/>
        <end position="156"/>
    </location>
</feature>
<keyword evidence="2" id="KW-0813">Transport</keyword>
<accession>A0A387BCJ2</accession>
<evidence type="ECO:0000256" key="1">
    <source>
        <dbReference type="ARBA" id="ARBA00004651"/>
    </source>
</evidence>
<dbReference type="Proteomes" id="UP000278886">
    <property type="component" value="Chromosome"/>
</dbReference>
<keyword evidence="8 9" id="KW-0472">Membrane</keyword>
<evidence type="ECO:0000256" key="3">
    <source>
        <dbReference type="ARBA" id="ARBA00022475"/>
    </source>
</evidence>
<dbReference type="RefSeq" id="WP_120763184.1">
    <property type="nucleotide sequence ID" value="NZ_CP032630.1"/>
</dbReference>
<sequence>MNALLTRNRWVGGVLLLLAVLVGTWVVAKGNFGLQSIVTVAAVYVVLAVSLDLVAGYVGLYSLGHAGLFAIGAYGTTLLSRYLHLDVFLLLPIVIVGAGIVGALLGALSLRVSGLYFSITTFIFTIIVYVVLSNSSWTMGLQGLSGPIFPAFPLAVQNVLGRSVVWAVAAVLIVAVVIVWSIRASAFYPVLLAVRDAEPYARANGVRTALVKVGVFALSAGLAAMAGWVFSFLVYQSPGQFGWVQSVYLLVMVIIGGMNTRFGPILGAVLVSVFPFVVKIDPFWQNVVFGAVFVAVIVFFPRGIVGIAEQLVRRIRGRGQARRGVEEREAAITEVEVAPIAEAAQQGEPAEEVALAARGIRFGYVPGVPVLRDVDMIVRRGTIHGLIGPNGSGKSTLVNLISGELRPASGSIELGGVRVERLGAPARPRHGLMRTFQSAVLVRELSLRENTTIGLYSTVRGIAARSVIWPLLPGARRDGRELRARASTALAAVGLDASWHPMPVRDVPHGVEQLTQLASSIVSEPSVLVLDEPLAGLSGAEVTHVAQILRRLRERGVTVIVIEHQTRFIFDNCDDVTVLAAGELVTSGAAAEVRENERVREVYLGQ</sequence>
<feature type="transmembrane region" description="Helical" evidence="9">
    <location>
        <begin position="213"/>
        <end position="235"/>
    </location>
</feature>
<feature type="transmembrane region" description="Helical" evidence="9">
    <location>
        <begin position="38"/>
        <end position="59"/>
    </location>
</feature>
<proteinExistence type="predicted"/>
<reference evidence="12" key="1">
    <citation type="submission" date="2018-09" db="EMBL/GenBank/DDBJ databases">
        <title>Genome sequencing of strain 2DFWR-13.</title>
        <authorList>
            <person name="Heo J."/>
            <person name="Kim S.-J."/>
            <person name="Kwon S.-W."/>
        </authorList>
    </citation>
    <scope>NUCLEOTIDE SEQUENCE [LARGE SCALE GENOMIC DNA]</scope>
    <source>
        <strain evidence="12">2DFWR-13</strain>
    </source>
</reference>
<evidence type="ECO:0000313" key="11">
    <source>
        <dbReference type="EMBL" id="AYF98815.1"/>
    </source>
</evidence>
<gene>
    <name evidence="11" type="ORF">D7I47_11500</name>
</gene>
<dbReference type="SMART" id="SM00382">
    <property type="entry name" value="AAA"/>
    <property type="match status" value="1"/>
</dbReference>
<dbReference type="PANTHER" id="PTHR45772:SF9">
    <property type="entry name" value="CONSERVED COMPONENT OF ABC TRANSPORTER FOR NATURAL AMINO ACIDS"/>
    <property type="match status" value="1"/>
</dbReference>
<feature type="domain" description="ABC transporter" evidence="10">
    <location>
        <begin position="355"/>
        <end position="606"/>
    </location>
</feature>
<keyword evidence="4 9" id="KW-0812">Transmembrane</keyword>
<dbReference type="Pfam" id="PF02653">
    <property type="entry name" value="BPD_transp_2"/>
    <property type="match status" value="1"/>
</dbReference>